<keyword evidence="6" id="KW-1185">Reference proteome</keyword>
<dbReference type="SMART" id="SM00823">
    <property type="entry name" value="PKS_PP"/>
    <property type="match status" value="1"/>
</dbReference>
<evidence type="ECO:0000256" key="2">
    <source>
        <dbReference type="ARBA" id="ARBA00022450"/>
    </source>
</evidence>
<dbReference type="InterPro" id="IPR036736">
    <property type="entry name" value="ACP-like_sf"/>
</dbReference>
<dbReference type="PANTHER" id="PTHR45527">
    <property type="entry name" value="NONRIBOSOMAL PEPTIDE SYNTHETASE"/>
    <property type="match status" value="1"/>
</dbReference>
<dbReference type="SUPFAM" id="SSF47336">
    <property type="entry name" value="ACP-like"/>
    <property type="match status" value="1"/>
</dbReference>
<dbReference type="SUPFAM" id="SSF56801">
    <property type="entry name" value="Acetyl-CoA synthetase-like"/>
    <property type="match status" value="1"/>
</dbReference>
<name>A0ABS3VUF3_MICEH</name>
<dbReference type="InterPro" id="IPR045851">
    <property type="entry name" value="AMP-bd_C_sf"/>
</dbReference>
<evidence type="ECO:0000313" key="5">
    <source>
        <dbReference type="EMBL" id="MBO4207993.1"/>
    </source>
</evidence>
<dbReference type="Pfam" id="PF13193">
    <property type="entry name" value="AMP-binding_C"/>
    <property type="match status" value="1"/>
</dbReference>
<dbReference type="Gene3D" id="3.30.559.30">
    <property type="entry name" value="Nonribosomal peptide synthetase, condensation domain"/>
    <property type="match status" value="1"/>
</dbReference>
<dbReference type="Gene3D" id="2.30.38.10">
    <property type="entry name" value="Luciferase, Domain 3"/>
    <property type="match status" value="1"/>
</dbReference>
<dbReference type="Gene3D" id="3.30.300.30">
    <property type="match status" value="1"/>
</dbReference>
<dbReference type="PANTHER" id="PTHR45527:SF1">
    <property type="entry name" value="FATTY ACID SYNTHASE"/>
    <property type="match status" value="1"/>
</dbReference>
<dbReference type="InterPro" id="IPR023213">
    <property type="entry name" value="CAT-like_dom_sf"/>
</dbReference>
<dbReference type="InterPro" id="IPR001242">
    <property type="entry name" value="Condensation_dom"/>
</dbReference>
<dbReference type="InterPro" id="IPR010071">
    <property type="entry name" value="AA_adenyl_dom"/>
</dbReference>
<dbReference type="Pfam" id="PF00668">
    <property type="entry name" value="Condensation"/>
    <property type="match status" value="1"/>
</dbReference>
<comment type="caution">
    <text evidence="5">The sequence shown here is derived from an EMBL/GenBank/DDBJ whole genome shotgun (WGS) entry which is preliminary data.</text>
</comment>
<dbReference type="Gene3D" id="3.30.559.10">
    <property type="entry name" value="Chloramphenicol acetyltransferase-like domain"/>
    <property type="match status" value="1"/>
</dbReference>
<proteinExistence type="predicted"/>
<dbReference type="InterPro" id="IPR029058">
    <property type="entry name" value="AB_hydrolase_fold"/>
</dbReference>
<comment type="cofactor">
    <cofactor evidence="1">
        <name>pantetheine 4'-phosphate</name>
        <dbReference type="ChEBI" id="CHEBI:47942"/>
    </cofactor>
</comment>
<accession>A0ABS3VUF3</accession>
<dbReference type="InterPro" id="IPR025110">
    <property type="entry name" value="AMP-bd_C"/>
</dbReference>
<sequence length="1087" mass="116481">MMDVPARLARLTPQQRAALEARLLAGPGTAAAPIPRRNGVDAPLSYAQERLWFLHRFDPADTAYHLHLVERLRGPVDVGVLHRAVDLVVARHEMLRTGLPIRDGRPVQVPAPARPVPLPVVTVDGATAADRESRARELVNELVDAPFDLDRAPLLRVALLRLADDDHVCCLVLHHVAGDGWSLAVVADELSRAYLALRAGTVPDLPDLPVQYADYAAWQRAGADGPAQTALIDRLRERVGAAPPLVLPTDGPRPAVRTATGRSAARRLGPDLSARITALATAEKATVFMALLAAYQVLLARHAGQRDFLVGSPMAGRDRPELRPLVGCLTDTLLLRADLTGDPSFRQLLARVRADALRAYAEQGVALEQLIAHLGADRDTSRTPLFQAMFNLQPARTGLLALPEVTSTPWAPDRRHVKVDVELDVNRYPDDLELQFSVSEVFDPELADRLGGHLATLLASAVTDPDRPVSRLALLDDAERHRVLWAVNDTAAPVPPGTLSELVAAQAARTPDAVAVLDADRQLSYRELDARANGLAWRLRERGLRPHTPVAVLLPRDVDLVVALLAVLRAGCPYVPLDPRYPTRRLREIVADAGAPVLVTRGEAPWPEVTTVDLDSEPPVPAGAPPPVAGDPDDLAYLIYTSGSTGRPKGVRVPHRGVVNLVADVTRTLGCGPADRWLFLTSVSFDIAALEVFAPLLTGGAVVVTAASSVHAVDQVRALVDDHRVTTVQAPPSVLAALLPQLPPGLPRVISGGEALPPGLAARLLDRVGELWNFYGPTETTIWSTRSRVRPGEPVSIGVPVANTAAYVLDEWQQPTPVGGVGELYLAGAGVARDYHADPASTATRFLPDPYGATPGGRMYRTGDLVRRRADGQLDFVGRTDDQVKIGGVRIEPGDVEAALADHPQVRRAVVTVRDDQPAGRALVGYVDWAGDGDPTAVLRDHLRTRLPETMIPAAIMVPDTFPVLPSGKLDRAALPAPVPVPAATPSRPPRTDSELLVAEVFGEVLGRAGIGADDDFFTLGGTSLLAIRALAELGATTELDIPLRALFTHRTVGRLATVIEELITADLDRLSDQEAADLLADRGRSA</sequence>
<dbReference type="EMBL" id="WVUH01000161">
    <property type="protein sequence ID" value="MBO4207993.1"/>
    <property type="molecule type" value="Genomic_DNA"/>
</dbReference>
<dbReference type="CDD" id="cd19531">
    <property type="entry name" value="LCL_NRPS-like"/>
    <property type="match status" value="1"/>
</dbReference>
<reference evidence="5 6" key="1">
    <citation type="submission" date="2019-12" db="EMBL/GenBank/DDBJ databases">
        <title>Whole genome sequencing of endophytic Actinobacterium Micromonospora sp. MPMI6T.</title>
        <authorList>
            <person name="Evv R."/>
            <person name="Podile A.R."/>
        </authorList>
    </citation>
    <scope>NUCLEOTIDE SEQUENCE [LARGE SCALE GENOMIC DNA]</scope>
    <source>
        <strain evidence="5 6">MPMI6</strain>
    </source>
</reference>
<keyword evidence="2" id="KW-0596">Phosphopantetheine</keyword>
<dbReference type="Pfam" id="PF00550">
    <property type="entry name" value="PP-binding"/>
    <property type="match status" value="1"/>
</dbReference>
<dbReference type="InterPro" id="IPR009081">
    <property type="entry name" value="PP-bd_ACP"/>
</dbReference>
<evidence type="ECO:0000256" key="3">
    <source>
        <dbReference type="ARBA" id="ARBA00022553"/>
    </source>
</evidence>
<dbReference type="InterPro" id="IPR020806">
    <property type="entry name" value="PKS_PP-bd"/>
</dbReference>
<organism evidence="5 6">
    <name type="scientific">Micromonospora echinofusca</name>
    <dbReference type="NCBI Taxonomy" id="47858"/>
    <lineage>
        <taxon>Bacteria</taxon>
        <taxon>Bacillati</taxon>
        <taxon>Actinomycetota</taxon>
        <taxon>Actinomycetes</taxon>
        <taxon>Micromonosporales</taxon>
        <taxon>Micromonosporaceae</taxon>
        <taxon>Micromonospora</taxon>
    </lineage>
</organism>
<evidence type="ECO:0000313" key="6">
    <source>
        <dbReference type="Proteomes" id="UP000823521"/>
    </source>
</evidence>
<evidence type="ECO:0000259" key="4">
    <source>
        <dbReference type="PROSITE" id="PS50075"/>
    </source>
</evidence>
<dbReference type="SUPFAM" id="SSF52777">
    <property type="entry name" value="CoA-dependent acyltransferases"/>
    <property type="match status" value="2"/>
</dbReference>
<keyword evidence="3" id="KW-0597">Phosphoprotein</keyword>
<dbReference type="Pfam" id="PF00501">
    <property type="entry name" value="AMP-binding"/>
    <property type="match status" value="1"/>
</dbReference>
<dbReference type="PROSITE" id="PS50075">
    <property type="entry name" value="CARRIER"/>
    <property type="match status" value="1"/>
</dbReference>
<gene>
    <name evidence="5" type="ORF">GSF22_18580</name>
</gene>
<evidence type="ECO:0000256" key="1">
    <source>
        <dbReference type="ARBA" id="ARBA00001957"/>
    </source>
</evidence>
<dbReference type="Proteomes" id="UP000823521">
    <property type="component" value="Unassembled WGS sequence"/>
</dbReference>
<dbReference type="NCBIfam" id="TIGR01733">
    <property type="entry name" value="AA-adenyl-dom"/>
    <property type="match status" value="1"/>
</dbReference>
<protein>
    <submittedName>
        <fullName evidence="5">Amino acid adenylation domain-containing protein</fullName>
    </submittedName>
</protein>
<dbReference type="Gene3D" id="3.40.50.980">
    <property type="match status" value="2"/>
</dbReference>
<dbReference type="Gene3D" id="3.40.50.1820">
    <property type="entry name" value="alpha/beta hydrolase"/>
    <property type="match status" value="1"/>
</dbReference>
<dbReference type="PROSITE" id="PS00455">
    <property type="entry name" value="AMP_BINDING"/>
    <property type="match status" value="1"/>
</dbReference>
<dbReference type="InterPro" id="IPR020845">
    <property type="entry name" value="AMP-binding_CS"/>
</dbReference>
<dbReference type="CDD" id="cd05930">
    <property type="entry name" value="A_NRPS"/>
    <property type="match status" value="1"/>
</dbReference>
<dbReference type="InterPro" id="IPR000873">
    <property type="entry name" value="AMP-dep_synth/lig_dom"/>
</dbReference>
<feature type="domain" description="Carrier" evidence="4">
    <location>
        <begin position="989"/>
        <end position="1064"/>
    </location>
</feature>